<dbReference type="Proteomes" id="UP001501285">
    <property type="component" value="Unassembled WGS sequence"/>
</dbReference>
<gene>
    <name evidence="1" type="ORF">GCM10009740_38130</name>
</gene>
<organism evidence="1 2">
    <name type="scientific">Terrabacter terrae</name>
    <dbReference type="NCBI Taxonomy" id="318434"/>
    <lineage>
        <taxon>Bacteria</taxon>
        <taxon>Bacillati</taxon>
        <taxon>Actinomycetota</taxon>
        <taxon>Actinomycetes</taxon>
        <taxon>Micrococcales</taxon>
        <taxon>Intrasporangiaceae</taxon>
        <taxon>Terrabacter</taxon>
    </lineage>
</organism>
<keyword evidence="2" id="KW-1185">Reference proteome</keyword>
<evidence type="ECO:0000313" key="2">
    <source>
        <dbReference type="Proteomes" id="UP001501285"/>
    </source>
</evidence>
<sequence length="160" mass="18017">MSVTQWREEWTDPEWATLRLAPVWVLNAIAGRVRFDADERAAFWDAVTDAALRSTGPGRELLSTAAADRRWLFDEFELDGRPVVSGLLSVTRLLERMSPETRDDVRATILRVGESVARARGPFGRRMTLEDEQTMLLVEQLLQTSAEEADDNPLDSTTAI</sequence>
<protein>
    <submittedName>
        <fullName evidence="1">Uncharacterized protein</fullName>
    </submittedName>
</protein>
<reference evidence="1 2" key="1">
    <citation type="journal article" date="2019" name="Int. J. Syst. Evol. Microbiol.">
        <title>The Global Catalogue of Microorganisms (GCM) 10K type strain sequencing project: providing services to taxonomists for standard genome sequencing and annotation.</title>
        <authorList>
            <consortium name="The Broad Institute Genomics Platform"/>
            <consortium name="The Broad Institute Genome Sequencing Center for Infectious Disease"/>
            <person name="Wu L."/>
            <person name="Ma J."/>
        </authorList>
    </citation>
    <scope>NUCLEOTIDE SEQUENCE [LARGE SCALE GENOMIC DNA]</scope>
    <source>
        <strain evidence="1 2">JCM 14283</strain>
    </source>
</reference>
<proteinExistence type="predicted"/>
<comment type="caution">
    <text evidence="1">The sequence shown here is derived from an EMBL/GenBank/DDBJ whole genome shotgun (WGS) entry which is preliminary data.</text>
</comment>
<evidence type="ECO:0000313" key="1">
    <source>
        <dbReference type="EMBL" id="GAA1501534.1"/>
    </source>
</evidence>
<dbReference type="RefSeq" id="WP_343994536.1">
    <property type="nucleotide sequence ID" value="NZ_BAAANB010000091.1"/>
</dbReference>
<name>A0ABN1ZNM5_9MICO</name>
<accession>A0ABN1ZNM5</accession>
<dbReference type="EMBL" id="BAAANB010000091">
    <property type="protein sequence ID" value="GAA1501534.1"/>
    <property type="molecule type" value="Genomic_DNA"/>
</dbReference>